<dbReference type="AlphaFoldDB" id="A0A1H1NNU8"/>
<evidence type="ECO:0000313" key="2">
    <source>
        <dbReference type="Proteomes" id="UP000199700"/>
    </source>
</evidence>
<dbReference type="OrthoDB" id="4829960at2"/>
<dbReference type="STRING" id="629680.SAMN04489751_1004"/>
<dbReference type="EMBL" id="LT629739">
    <property type="protein sequence ID" value="SDS00573.1"/>
    <property type="molecule type" value="Genomic_DNA"/>
</dbReference>
<dbReference type="InterPro" id="IPR014942">
    <property type="entry name" value="AbiEii"/>
</dbReference>
<gene>
    <name evidence="1" type="ORF">SAMN04489751_1004</name>
</gene>
<reference evidence="1" key="1">
    <citation type="submission" date="2016-10" db="EMBL/GenBank/DDBJ databases">
        <authorList>
            <person name="Varghese N."/>
            <person name="Submissions S."/>
        </authorList>
    </citation>
    <scope>NUCLEOTIDE SEQUENCE [LARGE SCALE GENOMIC DNA]</scope>
    <source>
        <strain evidence="1">DSM 22082</strain>
    </source>
</reference>
<dbReference type="RefSeq" id="WP_092103697.1">
    <property type="nucleotide sequence ID" value="NZ_LT629739.1"/>
</dbReference>
<protein>
    <submittedName>
        <fullName evidence="1">Predicted nucleotidyltransferase</fullName>
    </submittedName>
</protein>
<accession>A0A1H1NNU8</accession>
<evidence type="ECO:0000313" key="1">
    <source>
        <dbReference type="EMBL" id="SDS00573.1"/>
    </source>
</evidence>
<sequence>MLDLTGHTDIPVPEEVLAELANACGKSGTEMFVIGAAARDLVIHARKQTLPVRATHDVDIAVAVRTDAQFQELSQLITRKRSAPHKFKVLGIEVDIIPFGGNESDRTVRFNDGSRLNVTGIREAHSTSVLVRLPKGTEVHVASPAALTALKILAWSERHDDNPKDGLDLAVILSSLSESPFDDEVWNDEDALEATDADIISGASYHYARIAAKPFTPRDGKLVLDIVLDQAQRSTLIRHMRTPFAEDLLDAYSRGFAAGLER</sequence>
<dbReference type="GO" id="GO:0016740">
    <property type="term" value="F:transferase activity"/>
    <property type="evidence" value="ECO:0007669"/>
    <property type="project" value="UniProtKB-KW"/>
</dbReference>
<dbReference type="Proteomes" id="UP000199700">
    <property type="component" value="Chromosome"/>
</dbReference>
<name>A0A1H1NNU8_BRESA</name>
<organism evidence="1 2">
    <name type="scientific">Brevibacterium sandarakinum</name>
    <dbReference type="NCBI Taxonomy" id="629680"/>
    <lineage>
        <taxon>Bacteria</taxon>
        <taxon>Bacillati</taxon>
        <taxon>Actinomycetota</taxon>
        <taxon>Actinomycetes</taxon>
        <taxon>Micrococcales</taxon>
        <taxon>Brevibacteriaceae</taxon>
        <taxon>Brevibacterium</taxon>
    </lineage>
</organism>
<dbReference type="Pfam" id="PF08843">
    <property type="entry name" value="AbiEii"/>
    <property type="match status" value="1"/>
</dbReference>
<keyword evidence="2" id="KW-1185">Reference proteome</keyword>
<proteinExistence type="predicted"/>